<dbReference type="AlphaFoldDB" id="A0A1Q9G8S6"/>
<name>A0A1Q9G8S6_9GAMM</name>
<proteinExistence type="predicted"/>
<accession>A0A1Q9G8S6</accession>
<dbReference type="Gene3D" id="2.60.120.620">
    <property type="entry name" value="q2cbj1_9rhob like domain"/>
    <property type="match status" value="1"/>
</dbReference>
<evidence type="ECO:0000313" key="2">
    <source>
        <dbReference type="Proteomes" id="UP000186905"/>
    </source>
</evidence>
<gene>
    <name evidence="1" type="ORF">BIT28_15035</name>
</gene>
<evidence type="ECO:0000313" key="1">
    <source>
        <dbReference type="EMBL" id="OLQ70734.1"/>
    </source>
</evidence>
<sequence>MHTSLERTLQLTQLSGQAVNDLSPSFDFLPQTDHADGQYRLRRYSVVKLKQGNVEHLAARHFVQSGDINTFQGNVSRSFETLEESILRSDGLREMCEVFKQANALDDEQEIEIHQIRISAIEEETLVAPEGVHQDGFDHLAVIGIGRHNIEGGEFLVYREQHELPFLSMALKQGEVAILADSQLWHNARPIKAVKKDEQGFLDLFVLTAKEPTHVVHA</sequence>
<dbReference type="InterPro" id="IPR018724">
    <property type="entry name" value="2OG-Fe_dioxygenase"/>
</dbReference>
<keyword evidence="2" id="KW-1185">Reference proteome</keyword>
<dbReference type="Proteomes" id="UP000186905">
    <property type="component" value="Unassembled WGS sequence"/>
</dbReference>
<comment type="caution">
    <text evidence="1">The sequence shown here is derived from an EMBL/GenBank/DDBJ whole genome shotgun (WGS) entry which is preliminary data.</text>
</comment>
<dbReference type="Pfam" id="PF10014">
    <property type="entry name" value="2OG-Fe_Oxy_2"/>
    <property type="match status" value="1"/>
</dbReference>
<dbReference type="EMBL" id="MJIL01000096">
    <property type="protein sequence ID" value="OLQ70734.1"/>
    <property type="molecule type" value="Genomic_DNA"/>
</dbReference>
<dbReference type="GO" id="GO:0051213">
    <property type="term" value="F:dioxygenase activity"/>
    <property type="evidence" value="ECO:0007669"/>
    <property type="project" value="InterPro"/>
</dbReference>
<protein>
    <submittedName>
        <fullName evidence="1">Agglutination protein</fullName>
    </submittedName>
</protein>
<reference evidence="1 2" key="1">
    <citation type="submission" date="2016-09" db="EMBL/GenBank/DDBJ databases">
        <title>Photobacterium proteolyticum sp. nov. a protease producing bacterium isolated from ocean sediments of Laizhou Bay.</title>
        <authorList>
            <person name="Li Y."/>
        </authorList>
    </citation>
    <scope>NUCLEOTIDE SEQUENCE [LARGE SCALE GENOMIC DNA]</scope>
    <source>
        <strain evidence="1 2">13-12</strain>
    </source>
</reference>
<organism evidence="1 2">
    <name type="scientific">Photobacterium proteolyticum</name>
    <dbReference type="NCBI Taxonomy" id="1903952"/>
    <lineage>
        <taxon>Bacteria</taxon>
        <taxon>Pseudomonadati</taxon>
        <taxon>Pseudomonadota</taxon>
        <taxon>Gammaproteobacteria</taxon>
        <taxon>Vibrionales</taxon>
        <taxon>Vibrionaceae</taxon>
        <taxon>Photobacterium</taxon>
    </lineage>
</organism>
<dbReference type="OrthoDB" id="6681382at2"/>
<dbReference type="STRING" id="1903952.BIT28_15035"/>
<dbReference type="RefSeq" id="WP_075767654.1">
    <property type="nucleotide sequence ID" value="NZ_MJIL01000096.1"/>
</dbReference>